<evidence type="ECO:0000256" key="12">
    <source>
        <dbReference type="ARBA" id="ARBA00022777"/>
    </source>
</evidence>
<evidence type="ECO:0000256" key="7">
    <source>
        <dbReference type="ARBA" id="ARBA00022679"/>
    </source>
</evidence>
<dbReference type="FunFam" id="2.60.120.200:FF:000051">
    <property type="entry name" value="L-type lectin-domain containing receptor kinase V.9"/>
    <property type="match status" value="1"/>
</dbReference>
<dbReference type="GO" id="GO:0030246">
    <property type="term" value="F:carbohydrate binding"/>
    <property type="evidence" value="ECO:0007669"/>
    <property type="project" value="UniProtKB-KW"/>
</dbReference>
<evidence type="ECO:0000256" key="14">
    <source>
        <dbReference type="ARBA" id="ARBA00022989"/>
    </source>
</evidence>
<reference evidence="21" key="1">
    <citation type="submission" date="2023-03" db="EMBL/GenBank/DDBJ databases">
        <authorList>
            <person name="Julca I."/>
        </authorList>
    </citation>
    <scope>NUCLEOTIDE SEQUENCE</scope>
</reference>
<keyword evidence="7" id="KW-0808">Transferase</keyword>
<feature type="chain" id="PRO_5043818934" description="non-specific serine/threonine protein kinase" evidence="19">
    <location>
        <begin position="23"/>
        <end position="383"/>
    </location>
</feature>
<accession>A0AAV1CQ49</accession>
<evidence type="ECO:0000256" key="9">
    <source>
        <dbReference type="ARBA" id="ARBA00022729"/>
    </source>
</evidence>
<dbReference type="AlphaFoldDB" id="A0AAV1CQ49"/>
<keyword evidence="10" id="KW-0430">Lectin</keyword>
<evidence type="ECO:0000256" key="1">
    <source>
        <dbReference type="ARBA" id="ARBA00004479"/>
    </source>
</evidence>
<keyword evidence="14 18" id="KW-1133">Transmembrane helix</keyword>
<protein>
    <recommendedName>
        <fullName evidence="5">non-specific serine/threonine protein kinase</fullName>
        <ecNumber evidence="5">2.7.11.1</ecNumber>
    </recommendedName>
</protein>
<keyword evidence="16" id="KW-0675">Receptor</keyword>
<evidence type="ECO:0000256" key="4">
    <source>
        <dbReference type="ARBA" id="ARBA00010217"/>
    </source>
</evidence>
<proteinExistence type="inferred from homology"/>
<keyword evidence="8 18" id="KW-0812">Transmembrane</keyword>
<dbReference type="CDD" id="cd06899">
    <property type="entry name" value="lectin_legume_LecRK_Arcelin_ConA"/>
    <property type="match status" value="1"/>
</dbReference>
<feature type="transmembrane region" description="Helical" evidence="18">
    <location>
        <begin position="294"/>
        <end position="319"/>
    </location>
</feature>
<evidence type="ECO:0000256" key="13">
    <source>
        <dbReference type="ARBA" id="ARBA00022840"/>
    </source>
</evidence>
<keyword evidence="11" id="KW-0547">Nucleotide-binding</keyword>
<comment type="similarity">
    <text evidence="2">Belongs to the leguminous lectin family.</text>
</comment>
<keyword evidence="9 19" id="KW-0732">Signal</keyword>
<dbReference type="Proteomes" id="UP001161247">
    <property type="component" value="Chromosome 3"/>
</dbReference>
<evidence type="ECO:0000256" key="3">
    <source>
        <dbReference type="ARBA" id="ARBA00008536"/>
    </source>
</evidence>
<evidence type="ECO:0000256" key="5">
    <source>
        <dbReference type="ARBA" id="ARBA00012513"/>
    </source>
</evidence>
<comment type="similarity">
    <text evidence="4">In the C-terminal section; belongs to the protein kinase superfamily. Ser/Thr protein kinase family.</text>
</comment>
<gene>
    <name evidence="21" type="ORF">OLC1_LOCUS7833</name>
</gene>
<dbReference type="GO" id="GO:0016020">
    <property type="term" value="C:membrane"/>
    <property type="evidence" value="ECO:0007669"/>
    <property type="project" value="UniProtKB-SubCell"/>
</dbReference>
<evidence type="ECO:0000256" key="6">
    <source>
        <dbReference type="ARBA" id="ARBA00022527"/>
    </source>
</evidence>
<keyword evidence="17" id="KW-0325">Glycoprotein</keyword>
<evidence type="ECO:0000256" key="19">
    <source>
        <dbReference type="SAM" id="SignalP"/>
    </source>
</evidence>
<evidence type="ECO:0000256" key="15">
    <source>
        <dbReference type="ARBA" id="ARBA00023136"/>
    </source>
</evidence>
<name>A0AAV1CQ49_OLDCO</name>
<keyword evidence="6" id="KW-0723">Serine/threonine-protein kinase</keyword>
<dbReference type="InterPro" id="IPR013320">
    <property type="entry name" value="ConA-like_dom_sf"/>
</dbReference>
<dbReference type="EMBL" id="OX459120">
    <property type="protein sequence ID" value="CAI9097308.1"/>
    <property type="molecule type" value="Genomic_DNA"/>
</dbReference>
<dbReference type="Pfam" id="PF00139">
    <property type="entry name" value="Lectin_legB"/>
    <property type="match status" value="1"/>
</dbReference>
<evidence type="ECO:0000313" key="21">
    <source>
        <dbReference type="EMBL" id="CAI9097308.1"/>
    </source>
</evidence>
<comment type="subcellular location">
    <subcellularLocation>
        <location evidence="1">Membrane</location>
        <topology evidence="1">Single-pass type I membrane protein</topology>
    </subcellularLocation>
</comment>
<feature type="domain" description="Legume lectin" evidence="20">
    <location>
        <begin position="25"/>
        <end position="270"/>
    </location>
</feature>
<dbReference type="EC" id="2.7.11.1" evidence="5"/>
<dbReference type="PANTHER" id="PTHR32401:SF50">
    <property type="entry name" value="OS07G0133000 PROTEIN"/>
    <property type="match status" value="1"/>
</dbReference>
<evidence type="ECO:0000256" key="17">
    <source>
        <dbReference type="ARBA" id="ARBA00023180"/>
    </source>
</evidence>
<evidence type="ECO:0000313" key="22">
    <source>
        <dbReference type="Proteomes" id="UP001161247"/>
    </source>
</evidence>
<dbReference type="GO" id="GO:0004674">
    <property type="term" value="F:protein serine/threonine kinase activity"/>
    <property type="evidence" value="ECO:0007669"/>
    <property type="project" value="UniProtKB-KW"/>
</dbReference>
<keyword evidence="15 18" id="KW-0472">Membrane</keyword>
<evidence type="ECO:0000256" key="18">
    <source>
        <dbReference type="SAM" id="Phobius"/>
    </source>
</evidence>
<evidence type="ECO:0000256" key="16">
    <source>
        <dbReference type="ARBA" id="ARBA00023170"/>
    </source>
</evidence>
<evidence type="ECO:0000256" key="2">
    <source>
        <dbReference type="ARBA" id="ARBA00007606"/>
    </source>
</evidence>
<keyword evidence="22" id="KW-1185">Reference proteome</keyword>
<dbReference type="InterPro" id="IPR001220">
    <property type="entry name" value="Legume_lectin_dom"/>
</dbReference>
<feature type="signal peptide" evidence="19">
    <location>
        <begin position="1"/>
        <end position="22"/>
    </location>
</feature>
<dbReference type="GO" id="GO:0005524">
    <property type="term" value="F:ATP binding"/>
    <property type="evidence" value="ECO:0007669"/>
    <property type="project" value="UniProtKB-KW"/>
</dbReference>
<keyword evidence="13" id="KW-0067">ATP-binding</keyword>
<dbReference type="SUPFAM" id="SSF49899">
    <property type="entry name" value="Concanavalin A-like lectins/glucanases"/>
    <property type="match status" value="1"/>
</dbReference>
<dbReference type="InterPro" id="IPR050258">
    <property type="entry name" value="Leguminous_Lectin"/>
</dbReference>
<evidence type="ECO:0000256" key="11">
    <source>
        <dbReference type="ARBA" id="ARBA00022741"/>
    </source>
</evidence>
<evidence type="ECO:0000256" key="10">
    <source>
        <dbReference type="ARBA" id="ARBA00022734"/>
    </source>
</evidence>
<dbReference type="PANTHER" id="PTHR32401">
    <property type="entry name" value="CONCANAVALIN A-LIKE LECTIN FAMILY PROTEIN"/>
    <property type="match status" value="1"/>
</dbReference>
<dbReference type="Gene3D" id="2.60.120.200">
    <property type="match status" value="1"/>
</dbReference>
<comment type="similarity">
    <text evidence="3">In the N-terminal section; belongs to the leguminous lectin family.</text>
</comment>
<sequence length="383" mass="42158">MLVQQVLVVWILTANLLIGVDPQGFIYNGFQSAKTLSLDGIAEFTNNGLLMLTNSSYDTPVQTGHAFYQHPINFNNSSSFSTTFVFAIRSEIKTKSAQGLAFVIAPTKDLPGGRSYRFLGLFNESNDGNSSNRIFGVEFDTFQNSNANDIDDNHVGIDIDSINSVQQAPAGYYSDDDDGEMFDNITLMSGDPIQAWVDYDGIEKQIMVTLAPVSKSSAPKRPSVPLVNLTYDLSPVLQQAMYVGFSSSTSAFVVNHYILGWSFQAGNSPRQLELDISRLPKLPILVSPKKKVPIFLLTGVPLICIFSVLLAVLSVIYYIRRKRKFAEVLEDWEVAYGPHRFNTAFGRATSFADVSLSAYTDSFQSGSYYQNSLEAGSLLSGGR</sequence>
<keyword evidence="12" id="KW-0418">Kinase</keyword>
<evidence type="ECO:0000256" key="8">
    <source>
        <dbReference type="ARBA" id="ARBA00022692"/>
    </source>
</evidence>
<evidence type="ECO:0000259" key="20">
    <source>
        <dbReference type="Pfam" id="PF00139"/>
    </source>
</evidence>
<organism evidence="21 22">
    <name type="scientific">Oldenlandia corymbosa var. corymbosa</name>
    <dbReference type="NCBI Taxonomy" id="529605"/>
    <lineage>
        <taxon>Eukaryota</taxon>
        <taxon>Viridiplantae</taxon>
        <taxon>Streptophyta</taxon>
        <taxon>Embryophyta</taxon>
        <taxon>Tracheophyta</taxon>
        <taxon>Spermatophyta</taxon>
        <taxon>Magnoliopsida</taxon>
        <taxon>eudicotyledons</taxon>
        <taxon>Gunneridae</taxon>
        <taxon>Pentapetalae</taxon>
        <taxon>asterids</taxon>
        <taxon>lamiids</taxon>
        <taxon>Gentianales</taxon>
        <taxon>Rubiaceae</taxon>
        <taxon>Rubioideae</taxon>
        <taxon>Spermacoceae</taxon>
        <taxon>Hedyotis-Oldenlandia complex</taxon>
        <taxon>Oldenlandia</taxon>
    </lineage>
</organism>